<accession>A0A067SD96</accession>
<dbReference type="OrthoDB" id="3046926at2759"/>
<organism evidence="2 3">
    <name type="scientific">Galerina marginata (strain CBS 339.88)</name>
    <dbReference type="NCBI Taxonomy" id="685588"/>
    <lineage>
        <taxon>Eukaryota</taxon>
        <taxon>Fungi</taxon>
        <taxon>Dikarya</taxon>
        <taxon>Basidiomycota</taxon>
        <taxon>Agaricomycotina</taxon>
        <taxon>Agaricomycetes</taxon>
        <taxon>Agaricomycetidae</taxon>
        <taxon>Agaricales</taxon>
        <taxon>Agaricineae</taxon>
        <taxon>Strophariaceae</taxon>
        <taxon>Galerina</taxon>
    </lineage>
</organism>
<keyword evidence="3" id="KW-1185">Reference proteome</keyword>
<keyword evidence="1" id="KW-0175">Coiled coil</keyword>
<dbReference type="AlphaFoldDB" id="A0A067SD96"/>
<gene>
    <name evidence="2" type="ORF">GALMADRAFT_1353281</name>
</gene>
<protein>
    <submittedName>
        <fullName evidence="2">Uncharacterized protein</fullName>
    </submittedName>
</protein>
<evidence type="ECO:0000256" key="1">
    <source>
        <dbReference type="SAM" id="Coils"/>
    </source>
</evidence>
<sequence length="335" mass="38769">MSVVSEFLQGVQIAGQPASKEQLTSAHNALKGALKNDDSLRYQIRKDLADLGYNAGQVEQNFGIVQGVVNELDGREMLQNNEKFGSRWEVLHRRYSVNLSQSKASITELHNQIHEFVNVLLPMVESEDPETIKQVIKSRRLEEYVQIITAFHEPAENRGNEFLYLKQEVAAFHNNLDTALPNSDNQMHNERNRLNSEIDNMLREIEDLRRQVAWLASLCRYFTVEAHQFKSMNSKAEQIERNRQQIPRLEQNEECMHRIMNLLKEHTSWFDETTQKLSGMEGIWRMLTNDATKLQTRLSAMEKEEDSDAFNLRADSVRPVYETLESALEAYISAL</sequence>
<proteinExistence type="predicted"/>
<feature type="coiled-coil region" evidence="1">
    <location>
        <begin position="184"/>
        <end position="252"/>
    </location>
</feature>
<evidence type="ECO:0000313" key="3">
    <source>
        <dbReference type="Proteomes" id="UP000027222"/>
    </source>
</evidence>
<name>A0A067SD96_GALM3</name>
<reference evidence="3" key="1">
    <citation type="journal article" date="2014" name="Proc. Natl. Acad. Sci. U.S.A.">
        <title>Extensive sampling of basidiomycete genomes demonstrates inadequacy of the white-rot/brown-rot paradigm for wood decay fungi.</title>
        <authorList>
            <person name="Riley R."/>
            <person name="Salamov A.A."/>
            <person name="Brown D.W."/>
            <person name="Nagy L.G."/>
            <person name="Floudas D."/>
            <person name="Held B.W."/>
            <person name="Levasseur A."/>
            <person name="Lombard V."/>
            <person name="Morin E."/>
            <person name="Otillar R."/>
            <person name="Lindquist E.A."/>
            <person name="Sun H."/>
            <person name="LaButti K.M."/>
            <person name="Schmutz J."/>
            <person name="Jabbour D."/>
            <person name="Luo H."/>
            <person name="Baker S.E."/>
            <person name="Pisabarro A.G."/>
            <person name="Walton J.D."/>
            <person name="Blanchette R.A."/>
            <person name="Henrissat B."/>
            <person name="Martin F."/>
            <person name="Cullen D."/>
            <person name="Hibbett D.S."/>
            <person name="Grigoriev I.V."/>
        </authorList>
    </citation>
    <scope>NUCLEOTIDE SEQUENCE [LARGE SCALE GENOMIC DNA]</scope>
    <source>
        <strain evidence="3">CBS 339.88</strain>
    </source>
</reference>
<dbReference type="SUPFAM" id="SSF58100">
    <property type="entry name" value="Bacterial hemolysins"/>
    <property type="match status" value="1"/>
</dbReference>
<dbReference type="EMBL" id="KL142405">
    <property type="protein sequence ID" value="KDR68871.1"/>
    <property type="molecule type" value="Genomic_DNA"/>
</dbReference>
<evidence type="ECO:0000313" key="2">
    <source>
        <dbReference type="EMBL" id="KDR68871.1"/>
    </source>
</evidence>
<dbReference type="Proteomes" id="UP000027222">
    <property type="component" value="Unassembled WGS sequence"/>
</dbReference>
<dbReference type="HOGENOM" id="CLU_050714_0_0_1"/>